<gene>
    <name evidence="6" type="ORF">B4U79_12299</name>
</gene>
<protein>
    <recommendedName>
        <fullName evidence="2">Pyridoxal phosphate homeostasis protein</fullName>
        <shortName evidence="2">PLP homeostasis protein</shortName>
    </recommendedName>
</protein>
<name>A0A443Q8L9_9ACAR</name>
<accession>A0A443Q8L9</accession>
<evidence type="ECO:0000313" key="6">
    <source>
        <dbReference type="EMBL" id="RWR99327.1"/>
    </source>
</evidence>
<comment type="similarity">
    <text evidence="2 4">Belongs to the pyridoxal phosphate-binding protein YggS/PROSC family.</text>
</comment>
<dbReference type="CDD" id="cd06822">
    <property type="entry name" value="PLPDE_III_YBL036c_euk"/>
    <property type="match status" value="1"/>
</dbReference>
<dbReference type="OrthoDB" id="10264196at2759"/>
<evidence type="ECO:0000313" key="7">
    <source>
        <dbReference type="Proteomes" id="UP000285301"/>
    </source>
</evidence>
<dbReference type="STRING" id="1965070.A0A443Q8L9"/>
<comment type="cofactor">
    <cofactor evidence="3">
        <name>pyridoxal 5'-phosphate</name>
        <dbReference type="ChEBI" id="CHEBI:597326"/>
    </cofactor>
</comment>
<evidence type="ECO:0000259" key="5">
    <source>
        <dbReference type="Pfam" id="PF01168"/>
    </source>
</evidence>
<dbReference type="AlphaFoldDB" id="A0A443Q8L9"/>
<dbReference type="PANTHER" id="PTHR10146:SF14">
    <property type="entry name" value="PYRIDOXAL PHOSPHATE HOMEOSTASIS PROTEIN"/>
    <property type="match status" value="1"/>
</dbReference>
<reference evidence="6 7" key="1">
    <citation type="journal article" date="2018" name="Gigascience">
        <title>Genomes of trombidid mites reveal novel predicted allergens and laterally-transferred genes associated with secondary metabolism.</title>
        <authorList>
            <person name="Dong X."/>
            <person name="Chaisiri K."/>
            <person name="Xia D."/>
            <person name="Armstrong S.D."/>
            <person name="Fang Y."/>
            <person name="Donnelly M.J."/>
            <person name="Kadowaki T."/>
            <person name="McGarry J.W."/>
            <person name="Darby A.C."/>
            <person name="Makepeace B.L."/>
        </authorList>
    </citation>
    <scope>NUCLEOTIDE SEQUENCE [LARGE SCALE GENOMIC DNA]</scope>
    <source>
        <strain evidence="6">UoL-WK</strain>
    </source>
</reference>
<dbReference type="HAMAP" id="MF_02087">
    <property type="entry name" value="PLP_homeostasis"/>
    <property type="match status" value="1"/>
</dbReference>
<dbReference type="PROSITE" id="PS01211">
    <property type="entry name" value="UPF0001"/>
    <property type="match status" value="1"/>
</dbReference>
<evidence type="ECO:0000256" key="1">
    <source>
        <dbReference type="ARBA" id="ARBA00022898"/>
    </source>
</evidence>
<comment type="caution">
    <text evidence="6">The sequence shown here is derived from an EMBL/GenBank/DDBJ whole genome shotgun (WGS) entry which is preliminary data.</text>
</comment>
<dbReference type="PIRSF" id="PIRSF004848">
    <property type="entry name" value="YBL036c_PLPDEIII"/>
    <property type="match status" value="1"/>
</dbReference>
<dbReference type="PANTHER" id="PTHR10146">
    <property type="entry name" value="PROLINE SYNTHETASE CO-TRANSCRIBED BACTERIAL HOMOLOG PROTEIN"/>
    <property type="match status" value="1"/>
</dbReference>
<dbReference type="GO" id="GO:0030170">
    <property type="term" value="F:pyridoxal phosphate binding"/>
    <property type="evidence" value="ECO:0007669"/>
    <property type="project" value="UniProtKB-UniRule"/>
</dbReference>
<organism evidence="6 7">
    <name type="scientific">Dinothrombium tinctorium</name>
    <dbReference type="NCBI Taxonomy" id="1965070"/>
    <lineage>
        <taxon>Eukaryota</taxon>
        <taxon>Metazoa</taxon>
        <taxon>Ecdysozoa</taxon>
        <taxon>Arthropoda</taxon>
        <taxon>Chelicerata</taxon>
        <taxon>Arachnida</taxon>
        <taxon>Acari</taxon>
        <taxon>Acariformes</taxon>
        <taxon>Trombidiformes</taxon>
        <taxon>Prostigmata</taxon>
        <taxon>Anystina</taxon>
        <taxon>Parasitengona</taxon>
        <taxon>Trombidioidea</taxon>
        <taxon>Trombidiidae</taxon>
        <taxon>Dinothrombium</taxon>
    </lineage>
</organism>
<evidence type="ECO:0000256" key="2">
    <source>
        <dbReference type="HAMAP-Rule" id="MF_03225"/>
    </source>
</evidence>
<proteinExistence type="inferred from homology"/>
<dbReference type="EMBL" id="NCKU01015704">
    <property type="protein sequence ID" value="RWR99327.1"/>
    <property type="molecule type" value="Genomic_DNA"/>
</dbReference>
<comment type="function">
    <text evidence="2">Pyridoxal 5'-phosphate (PLP)-binding protein, which may be involved in intracellular homeostatic regulation of pyridoxal 5'-phosphate (PLP), the active form of vitamin B6.</text>
</comment>
<feature type="modified residue" description="N6-(pyridoxal phosphate)lysine" evidence="2 3">
    <location>
        <position position="40"/>
    </location>
</feature>
<dbReference type="FunFam" id="3.20.20.10:FF:000007">
    <property type="entry name" value="Pyridoxal phosphate homeostasis protein"/>
    <property type="match status" value="1"/>
</dbReference>
<sequence length="244" mass="27523">MALNEIESALNDVRQRIAKALQSRAQSDNHCEPRLVAVSKLKSKEYVIKAYECGQKHFGENYIQEMEEKSRDAEVLEKCPEIKWHFIGSIQRNKINRLLNTHNLYMIETISSNAIAEEINKKLEKTGLTLKVMVQVNTSGEENKSGIEPKDVTSLVSFILNNCPNLDFVGLMTIGAFDHDYNEGPNPDFQCLVDCRDEVVTNLKLEKKLELSMGMSNDFEHAIQMGSTNVRVGSTIFGARPVKS</sequence>
<keyword evidence="1 2" id="KW-0663">Pyridoxal phosphate</keyword>
<dbReference type="Proteomes" id="UP000285301">
    <property type="component" value="Unassembled WGS sequence"/>
</dbReference>
<dbReference type="InterPro" id="IPR029066">
    <property type="entry name" value="PLP-binding_barrel"/>
</dbReference>
<dbReference type="Gene3D" id="3.20.20.10">
    <property type="entry name" value="Alanine racemase"/>
    <property type="match status" value="1"/>
</dbReference>
<dbReference type="InterPro" id="IPR001608">
    <property type="entry name" value="Ala_racemase_N"/>
</dbReference>
<dbReference type="InterPro" id="IPR011078">
    <property type="entry name" value="PyrdxlP_homeostasis"/>
</dbReference>
<evidence type="ECO:0000256" key="4">
    <source>
        <dbReference type="RuleBase" id="RU004514"/>
    </source>
</evidence>
<dbReference type="NCBIfam" id="TIGR00044">
    <property type="entry name" value="YggS family pyridoxal phosphate-dependent enzyme"/>
    <property type="match status" value="1"/>
</dbReference>
<evidence type="ECO:0000256" key="3">
    <source>
        <dbReference type="PIRSR" id="PIRSR004848-1"/>
    </source>
</evidence>
<feature type="domain" description="Alanine racemase N-terminal" evidence="5">
    <location>
        <begin position="32"/>
        <end position="241"/>
    </location>
</feature>
<keyword evidence="7" id="KW-1185">Reference proteome</keyword>
<dbReference type="Pfam" id="PF01168">
    <property type="entry name" value="Ala_racemase_N"/>
    <property type="match status" value="1"/>
</dbReference>
<dbReference type="SUPFAM" id="SSF51419">
    <property type="entry name" value="PLP-binding barrel"/>
    <property type="match status" value="1"/>
</dbReference>